<dbReference type="Gene3D" id="1.20.1560.10">
    <property type="entry name" value="ABC transporter type 1, transmembrane domain"/>
    <property type="match status" value="1"/>
</dbReference>
<dbReference type="RefSeq" id="WP_038296493.1">
    <property type="nucleotide sequence ID" value="NZ_JACJTA010000060.1"/>
</dbReference>
<comment type="caution">
    <text evidence="10">The sequence shown here is derived from an EMBL/GenBank/DDBJ whole genome shotgun (WGS) entry which is preliminary data.</text>
</comment>
<evidence type="ECO:0000313" key="11">
    <source>
        <dbReference type="Proteomes" id="UP000660380"/>
    </source>
</evidence>
<evidence type="ECO:0000313" key="10">
    <source>
        <dbReference type="EMBL" id="MBD2607336.1"/>
    </source>
</evidence>
<feature type="transmembrane region" description="Helical" evidence="7">
    <location>
        <begin position="79"/>
        <end position="99"/>
    </location>
</feature>
<evidence type="ECO:0000259" key="9">
    <source>
        <dbReference type="PROSITE" id="PS50929"/>
    </source>
</evidence>
<sequence>MTILSKSHRIPEKARKSSYPLQRLLNYGSQYRQQIWLATLLSIINTILDLAPPWLVGIAVDILVEQQKSVIAKLGVKDIFWQFILLSVVTVIIWVLESLSQYAFDRLWRNLAQNIQHNLRLDAYNHLQELDSAYFEESSTGGLMSILNDDINQLETFLNYGANDIIQITTSIIILVGGAILILPPSITLVAMLPMPFIIWGSFNYQKRLESRYADVRERVSFLNSRLENNLSGINTIKSFTAEAYESARLAGESEAYRKSNTKAIKLSAAFIPLIRMLVLVGFVALLFWGGMAAYAGRISIGNYSVLIVLVQRMLWPLVELGEIFDKYQRSMASTNRVMDLLDTPIHITTGDIALPIDKVRGKVDFAQVSFAYPNREPIIKQLSLHIPAGETIAIVGSTGSGKSTLVKLLLRFYDISSGTITIDGIDIQQLDLHDLRRSIGLVSQDVFLFHGTVAENIAYGSFDASDRQIVEATKVAEAHDFIMGLPQGYETIVGERGQKLSGGQRQRIAIARAVLKNPPILVLDEATSAVDNETEAAIQRSLERITVNRTTIAIAHRLSTIRNASCIYVMEYGKLVESGTHEKLLEKNGIYANLWRVQSGMS</sequence>
<feature type="transmembrane region" description="Helical" evidence="7">
    <location>
        <begin position="35"/>
        <end position="59"/>
    </location>
</feature>
<evidence type="ECO:0000256" key="5">
    <source>
        <dbReference type="ARBA" id="ARBA00022989"/>
    </source>
</evidence>
<dbReference type="InterPro" id="IPR017871">
    <property type="entry name" value="ABC_transporter-like_CS"/>
</dbReference>
<protein>
    <submittedName>
        <fullName evidence="10">ABC transporter ATP-binding protein</fullName>
    </submittedName>
</protein>
<dbReference type="InterPro" id="IPR003593">
    <property type="entry name" value="AAA+_ATPase"/>
</dbReference>
<feature type="domain" description="ABC transporter" evidence="8">
    <location>
        <begin position="364"/>
        <end position="598"/>
    </location>
</feature>
<feature type="domain" description="ABC transmembrane type-1" evidence="9">
    <location>
        <begin position="36"/>
        <end position="330"/>
    </location>
</feature>
<evidence type="ECO:0000256" key="1">
    <source>
        <dbReference type="ARBA" id="ARBA00004651"/>
    </source>
</evidence>
<gene>
    <name evidence="10" type="ORF">H6G81_23090</name>
</gene>
<dbReference type="Pfam" id="PF00005">
    <property type="entry name" value="ABC_tran"/>
    <property type="match status" value="1"/>
</dbReference>
<feature type="transmembrane region" description="Helical" evidence="7">
    <location>
        <begin position="189"/>
        <end position="205"/>
    </location>
</feature>
<dbReference type="Gene3D" id="3.40.50.300">
    <property type="entry name" value="P-loop containing nucleotide triphosphate hydrolases"/>
    <property type="match status" value="1"/>
</dbReference>
<dbReference type="InterPro" id="IPR036640">
    <property type="entry name" value="ABC1_TM_sf"/>
</dbReference>
<comment type="subcellular location">
    <subcellularLocation>
        <location evidence="1">Cell membrane</location>
        <topology evidence="1">Multi-pass membrane protein</topology>
    </subcellularLocation>
</comment>
<dbReference type="PROSITE" id="PS50893">
    <property type="entry name" value="ABC_TRANSPORTER_2"/>
    <property type="match status" value="1"/>
</dbReference>
<organism evidence="10 11">
    <name type="scientific">Scytonema hofmannii FACHB-248</name>
    <dbReference type="NCBI Taxonomy" id="1842502"/>
    <lineage>
        <taxon>Bacteria</taxon>
        <taxon>Bacillati</taxon>
        <taxon>Cyanobacteriota</taxon>
        <taxon>Cyanophyceae</taxon>
        <taxon>Nostocales</taxon>
        <taxon>Scytonemataceae</taxon>
        <taxon>Scytonema</taxon>
    </lineage>
</organism>
<evidence type="ECO:0000259" key="8">
    <source>
        <dbReference type="PROSITE" id="PS50893"/>
    </source>
</evidence>
<accession>A0ABR8GW99</accession>
<evidence type="ECO:0000256" key="6">
    <source>
        <dbReference type="ARBA" id="ARBA00023136"/>
    </source>
</evidence>
<dbReference type="SMART" id="SM00382">
    <property type="entry name" value="AAA"/>
    <property type="match status" value="1"/>
</dbReference>
<evidence type="ECO:0000256" key="2">
    <source>
        <dbReference type="ARBA" id="ARBA00022692"/>
    </source>
</evidence>
<dbReference type="PROSITE" id="PS00211">
    <property type="entry name" value="ABC_TRANSPORTER_1"/>
    <property type="match status" value="1"/>
</dbReference>
<keyword evidence="3" id="KW-0547">Nucleotide-binding</keyword>
<proteinExistence type="predicted"/>
<keyword evidence="11" id="KW-1185">Reference proteome</keyword>
<keyword evidence="4 10" id="KW-0067">ATP-binding</keyword>
<dbReference type="InterPro" id="IPR039421">
    <property type="entry name" value="Type_1_exporter"/>
</dbReference>
<keyword evidence="5 7" id="KW-1133">Transmembrane helix</keyword>
<keyword evidence="6 7" id="KW-0472">Membrane</keyword>
<evidence type="ECO:0000256" key="7">
    <source>
        <dbReference type="SAM" id="Phobius"/>
    </source>
</evidence>
<feature type="transmembrane region" description="Helical" evidence="7">
    <location>
        <begin position="165"/>
        <end position="183"/>
    </location>
</feature>
<reference evidence="10 11" key="1">
    <citation type="journal article" date="2020" name="ISME J.">
        <title>Comparative genomics reveals insights into cyanobacterial evolution and habitat adaptation.</title>
        <authorList>
            <person name="Chen M.Y."/>
            <person name="Teng W.K."/>
            <person name="Zhao L."/>
            <person name="Hu C.X."/>
            <person name="Zhou Y.K."/>
            <person name="Han B.P."/>
            <person name="Song L.R."/>
            <person name="Shu W.S."/>
        </authorList>
    </citation>
    <scope>NUCLEOTIDE SEQUENCE [LARGE SCALE GENOMIC DNA]</scope>
    <source>
        <strain evidence="10 11">FACHB-248</strain>
    </source>
</reference>
<keyword evidence="2 7" id="KW-0812">Transmembrane</keyword>
<dbReference type="InterPro" id="IPR003439">
    <property type="entry name" value="ABC_transporter-like_ATP-bd"/>
</dbReference>
<name>A0ABR8GW99_9CYAN</name>
<dbReference type="GO" id="GO:0005524">
    <property type="term" value="F:ATP binding"/>
    <property type="evidence" value="ECO:0007669"/>
    <property type="project" value="UniProtKB-KW"/>
</dbReference>
<dbReference type="SUPFAM" id="SSF52540">
    <property type="entry name" value="P-loop containing nucleoside triphosphate hydrolases"/>
    <property type="match status" value="1"/>
</dbReference>
<dbReference type="InterPro" id="IPR011527">
    <property type="entry name" value="ABC1_TM_dom"/>
</dbReference>
<dbReference type="PANTHER" id="PTHR43394:SF1">
    <property type="entry name" value="ATP-BINDING CASSETTE SUB-FAMILY B MEMBER 10, MITOCHONDRIAL"/>
    <property type="match status" value="1"/>
</dbReference>
<dbReference type="Pfam" id="PF00664">
    <property type="entry name" value="ABC_membrane"/>
    <property type="match status" value="1"/>
</dbReference>
<dbReference type="SUPFAM" id="SSF90123">
    <property type="entry name" value="ABC transporter transmembrane region"/>
    <property type="match status" value="1"/>
</dbReference>
<dbReference type="PROSITE" id="PS50929">
    <property type="entry name" value="ABC_TM1F"/>
    <property type="match status" value="1"/>
</dbReference>
<evidence type="ECO:0000256" key="3">
    <source>
        <dbReference type="ARBA" id="ARBA00022741"/>
    </source>
</evidence>
<dbReference type="EMBL" id="JACJTA010000060">
    <property type="protein sequence ID" value="MBD2607336.1"/>
    <property type="molecule type" value="Genomic_DNA"/>
</dbReference>
<dbReference type="InterPro" id="IPR027417">
    <property type="entry name" value="P-loop_NTPase"/>
</dbReference>
<feature type="transmembrane region" description="Helical" evidence="7">
    <location>
        <begin position="267"/>
        <end position="289"/>
    </location>
</feature>
<dbReference type="PANTHER" id="PTHR43394">
    <property type="entry name" value="ATP-DEPENDENT PERMEASE MDL1, MITOCHONDRIAL"/>
    <property type="match status" value="1"/>
</dbReference>
<evidence type="ECO:0000256" key="4">
    <source>
        <dbReference type="ARBA" id="ARBA00022840"/>
    </source>
</evidence>
<dbReference type="Proteomes" id="UP000660380">
    <property type="component" value="Unassembled WGS sequence"/>
</dbReference>
<dbReference type="CDD" id="cd18565">
    <property type="entry name" value="ABC_6TM_exporter_like"/>
    <property type="match status" value="1"/>
</dbReference>